<accession>C4JI72</accession>
<evidence type="ECO:0000313" key="8">
    <source>
        <dbReference type="Proteomes" id="UP000002058"/>
    </source>
</evidence>
<keyword evidence="8" id="KW-1185">Reference proteome</keyword>
<dbReference type="GO" id="GO:0022857">
    <property type="term" value="F:transmembrane transporter activity"/>
    <property type="evidence" value="ECO:0007669"/>
    <property type="project" value="TreeGrafter"/>
</dbReference>
<comment type="subcellular location">
    <subcellularLocation>
        <location evidence="1">Membrane</location>
        <topology evidence="1">Multi-pass membrane protein</topology>
    </subcellularLocation>
</comment>
<evidence type="ECO:0008006" key="9">
    <source>
        <dbReference type="Google" id="ProtNLM"/>
    </source>
</evidence>
<feature type="transmembrane region" description="Helical" evidence="6">
    <location>
        <begin position="204"/>
        <end position="227"/>
    </location>
</feature>
<reference evidence="8" key="1">
    <citation type="journal article" date="2009" name="Genome Res.">
        <title>Comparative genomic analyses of the human fungal pathogens Coccidioides and their relatives.</title>
        <authorList>
            <person name="Sharpton T.J."/>
            <person name="Stajich J.E."/>
            <person name="Rounsley S.D."/>
            <person name="Gardner M.J."/>
            <person name="Wortman J.R."/>
            <person name="Jordar V.S."/>
            <person name="Maiti R."/>
            <person name="Kodira C.D."/>
            <person name="Neafsey D.E."/>
            <person name="Zeng Q."/>
            <person name="Hung C.-Y."/>
            <person name="McMahan C."/>
            <person name="Muszewska A."/>
            <person name="Grynberg M."/>
            <person name="Mandel M.A."/>
            <person name="Kellner E.M."/>
            <person name="Barker B.M."/>
            <person name="Galgiani J.N."/>
            <person name="Orbach M.J."/>
            <person name="Kirkland T.N."/>
            <person name="Cole G.T."/>
            <person name="Henn M.R."/>
            <person name="Birren B.W."/>
            <person name="Taylor J.W."/>
        </authorList>
    </citation>
    <scope>NUCLEOTIDE SEQUENCE [LARGE SCALE GENOMIC DNA]</scope>
    <source>
        <strain evidence="8">UAMH 1704</strain>
    </source>
</reference>
<dbReference type="OrthoDB" id="5296287at2759"/>
<organism evidence="7 8">
    <name type="scientific">Uncinocarpus reesii (strain UAMH 1704)</name>
    <dbReference type="NCBI Taxonomy" id="336963"/>
    <lineage>
        <taxon>Eukaryota</taxon>
        <taxon>Fungi</taxon>
        <taxon>Dikarya</taxon>
        <taxon>Ascomycota</taxon>
        <taxon>Pezizomycotina</taxon>
        <taxon>Eurotiomycetes</taxon>
        <taxon>Eurotiomycetidae</taxon>
        <taxon>Onygenales</taxon>
        <taxon>Onygenaceae</taxon>
        <taxon>Uncinocarpus</taxon>
    </lineage>
</organism>
<dbReference type="AlphaFoldDB" id="C4JI72"/>
<gene>
    <name evidence="7" type="ORF">UREG_02818</name>
</gene>
<dbReference type="SUPFAM" id="SSF103473">
    <property type="entry name" value="MFS general substrate transporter"/>
    <property type="match status" value="1"/>
</dbReference>
<dbReference type="InParanoid" id="C4JI72"/>
<feature type="transmembrane region" description="Helical" evidence="6">
    <location>
        <begin position="139"/>
        <end position="160"/>
    </location>
</feature>
<feature type="transmembrane region" description="Helical" evidence="6">
    <location>
        <begin position="27"/>
        <end position="52"/>
    </location>
</feature>
<feature type="transmembrane region" description="Helical" evidence="6">
    <location>
        <begin position="112"/>
        <end position="133"/>
    </location>
</feature>
<feature type="transmembrane region" description="Helical" evidence="6">
    <location>
        <begin position="172"/>
        <end position="192"/>
    </location>
</feature>
<evidence type="ECO:0000256" key="4">
    <source>
        <dbReference type="ARBA" id="ARBA00022989"/>
    </source>
</evidence>
<dbReference type="EMBL" id="CH476615">
    <property type="protein sequence ID" value="EEP77969.1"/>
    <property type="molecule type" value="Genomic_DNA"/>
</dbReference>
<evidence type="ECO:0000256" key="6">
    <source>
        <dbReference type="SAM" id="Phobius"/>
    </source>
</evidence>
<dbReference type="GO" id="GO:0016020">
    <property type="term" value="C:membrane"/>
    <property type="evidence" value="ECO:0007669"/>
    <property type="project" value="UniProtKB-SubCell"/>
</dbReference>
<name>C4JI72_UNCRE</name>
<dbReference type="Gene3D" id="1.20.1250.20">
    <property type="entry name" value="MFS general substrate transporter like domains"/>
    <property type="match status" value="1"/>
</dbReference>
<feature type="transmembrane region" description="Helical" evidence="6">
    <location>
        <begin position="72"/>
        <end position="91"/>
    </location>
</feature>
<protein>
    <recommendedName>
        <fullName evidence="9">Major facilitator superfamily (MFS) profile domain-containing protein</fullName>
    </recommendedName>
</protein>
<dbReference type="InterPro" id="IPR036259">
    <property type="entry name" value="MFS_trans_sf"/>
</dbReference>
<dbReference type="eggNOG" id="KOG0255">
    <property type="taxonomic scope" value="Eukaryota"/>
</dbReference>
<evidence type="ECO:0000256" key="2">
    <source>
        <dbReference type="ARBA" id="ARBA00008335"/>
    </source>
</evidence>
<keyword evidence="4 6" id="KW-1133">Transmembrane helix</keyword>
<dbReference type="Proteomes" id="UP000002058">
    <property type="component" value="Unassembled WGS sequence"/>
</dbReference>
<sequence>MDLVSKYDTGESAKSLFKMAILRPSKLLLFSPIVFLMALMITISYGYSYFLFTTYTFVFEKQYGFKPSSVGLAYIGIGIGYVGTQIIAALFSDRYVIRMRKSNPDGPPKPEWRLPPLALGAIILPLGYLFYGWTAMYRLHWSIPILGTAFIGAGTLCYFFSIMAYLIDVYTIYSASAISANIVLRSIVAATLPLAGTRLYENLGIGWGTSLLAFIALALAPVPFVLLKYGEKIRTHPRFQVHL</sequence>
<keyword evidence="5 6" id="KW-0472">Membrane</keyword>
<dbReference type="VEuPathDB" id="FungiDB:UREG_02818"/>
<dbReference type="OMA" id="LMITISY"/>
<dbReference type="HOGENOM" id="CLU_008455_11_0_1"/>
<dbReference type="RefSeq" id="XP_002543302.1">
    <property type="nucleotide sequence ID" value="XM_002543256.1"/>
</dbReference>
<evidence type="ECO:0000256" key="5">
    <source>
        <dbReference type="ARBA" id="ARBA00023136"/>
    </source>
</evidence>
<comment type="similarity">
    <text evidence="2">Belongs to the major facilitator superfamily.</text>
</comment>
<dbReference type="GeneID" id="8437607"/>
<evidence type="ECO:0000256" key="3">
    <source>
        <dbReference type="ARBA" id="ARBA00022692"/>
    </source>
</evidence>
<dbReference type="PANTHER" id="PTHR23502">
    <property type="entry name" value="MAJOR FACILITATOR SUPERFAMILY"/>
    <property type="match status" value="1"/>
</dbReference>
<evidence type="ECO:0000313" key="7">
    <source>
        <dbReference type="EMBL" id="EEP77969.1"/>
    </source>
</evidence>
<dbReference type="PANTHER" id="PTHR23502:SF68">
    <property type="entry name" value="MULTIDRUG TRANSPORTER, PUTATIVE (AFU_ORTHOLOGUE AFUA_3G01120)-RELATED"/>
    <property type="match status" value="1"/>
</dbReference>
<keyword evidence="3 6" id="KW-0812">Transmembrane</keyword>
<dbReference type="KEGG" id="ure:UREG_02818"/>
<evidence type="ECO:0000256" key="1">
    <source>
        <dbReference type="ARBA" id="ARBA00004141"/>
    </source>
</evidence>
<proteinExistence type="inferred from homology"/>